<evidence type="ECO:0000256" key="3">
    <source>
        <dbReference type="ARBA" id="ARBA00022989"/>
    </source>
</evidence>
<sequence>MTDRLDRPLAHHALEAVLFVLGAAVWWSPALSNIAFVAVVAVAAVTGRAPDWRRAFSHPVAVAGLALLAYIVVRSVPQGAAGVLYGARGYFELAMVPLLLVALASVASCRALWAGLCAGCIGYGLVHWGGLFNDALGVYLSGKRISAGFNMALFAYVAFDLARRQADGRRAYALSAFAAATVLFAIGSRTGHLVLLALLLLTAYQAAPRRQRFIALLCALGAFVLLAALSNPVRTRLAETVGASTETRRPVTSSSSSSEIRLAIIRHSLTVASDHFAIGTGWTRYAEAFGEAIRAGGDQVDVFSLGNPHNEYLLQLGAGGIPALVLFLAWLAAPAVGRRAGRWAWNDPRLRAGALAFAIGCLFNSLLLDFLEAHFYVTVLAWMLADGFRRDAATAEVPAG</sequence>
<feature type="domain" description="O-antigen ligase-related" evidence="6">
    <location>
        <begin position="175"/>
        <end position="328"/>
    </location>
</feature>
<feature type="transmembrane region" description="Helical" evidence="5">
    <location>
        <begin position="16"/>
        <end position="43"/>
    </location>
</feature>
<dbReference type="RefSeq" id="WP_200788297.1">
    <property type="nucleotide sequence ID" value="NZ_JAEDAO010000001.1"/>
</dbReference>
<evidence type="ECO:0000256" key="5">
    <source>
        <dbReference type="SAM" id="Phobius"/>
    </source>
</evidence>
<feature type="transmembrane region" description="Helical" evidence="5">
    <location>
        <begin position="312"/>
        <end position="333"/>
    </location>
</feature>
<evidence type="ECO:0000256" key="4">
    <source>
        <dbReference type="ARBA" id="ARBA00023136"/>
    </source>
</evidence>
<gene>
    <name evidence="7" type="ORF">I8E28_12015</name>
</gene>
<keyword evidence="3 5" id="KW-1133">Transmembrane helix</keyword>
<feature type="transmembrane region" description="Helical" evidence="5">
    <location>
        <begin position="171"/>
        <end position="201"/>
    </location>
</feature>
<keyword evidence="4 5" id="KW-0472">Membrane</keyword>
<dbReference type="Pfam" id="PF04932">
    <property type="entry name" value="Wzy_C"/>
    <property type="match status" value="1"/>
</dbReference>
<feature type="transmembrane region" description="Helical" evidence="5">
    <location>
        <begin position="55"/>
        <end position="73"/>
    </location>
</feature>
<reference evidence="7" key="1">
    <citation type="submission" date="2020-12" db="EMBL/GenBank/DDBJ databases">
        <title>Ramlibacter sp. nov., isolated from a freshwater alga, Cryptomonas.</title>
        <authorList>
            <person name="Kim H.M."/>
            <person name="Jeon C.O."/>
        </authorList>
    </citation>
    <scope>NUCLEOTIDE SEQUENCE</scope>
    <source>
        <strain evidence="7">CrO1</strain>
    </source>
</reference>
<organism evidence="7 8">
    <name type="scientific">Ramlibacter algicola</name>
    <dbReference type="NCBI Taxonomy" id="2795217"/>
    <lineage>
        <taxon>Bacteria</taxon>
        <taxon>Pseudomonadati</taxon>
        <taxon>Pseudomonadota</taxon>
        <taxon>Betaproteobacteria</taxon>
        <taxon>Burkholderiales</taxon>
        <taxon>Comamonadaceae</taxon>
        <taxon>Ramlibacter</taxon>
    </lineage>
</organism>
<keyword evidence="7" id="KW-0436">Ligase</keyword>
<feature type="transmembrane region" description="Helical" evidence="5">
    <location>
        <begin position="213"/>
        <end position="230"/>
    </location>
</feature>
<proteinExistence type="predicted"/>
<evidence type="ECO:0000313" key="8">
    <source>
        <dbReference type="Proteomes" id="UP000617041"/>
    </source>
</evidence>
<comment type="caution">
    <text evidence="7">The sequence shown here is derived from an EMBL/GenBank/DDBJ whole genome shotgun (WGS) entry which is preliminary data.</text>
</comment>
<dbReference type="GO" id="GO:0016020">
    <property type="term" value="C:membrane"/>
    <property type="evidence" value="ECO:0007669"/>
    <property type="project" value="UniProtKB-SubCell"/>
</dbReference>
<evidence type="ECO:0000256" key="2">
    <source>
        <dbReference type="ARBA" id="ARBA00022692"/>
    </source>
</evidence>
<dbReference type="PANTHER" id="PTHR37422">
    <property type="entry name" value="TEICHURONIC ACID BIOSYNTHESIS PROTEIN TUAE"/>
    <property type="match status" value="1"/>
</dbReference>
<dbReference type="EMBL" id="JAEDAO010000001">
    <property type="protein sequence ID" value="MBK0393319.1"/>
    <property type="molecule type" value="Genomic_DNA"/>
</dbReference>
<dbReference type="PANTHER" id="PTHR37422:SF13">
    <property type="entry name" value="LIPOPOLYSACCHARIDE BIOSYNTHESIS PROTEIN PA4999-RELATED"/>
    <property type="match status" value="1"/>
</dbReference>
<accession>A0A934PZH4</accession>
<dbReference type="GO" id="GO:0016874">
    <property type="term" value="F:ligase activity"/>
    <property type="evidence" value="ECO:0007669"/>
    <property type="project" value="UniProtKB-KW"/>
</dbReference>
<feature type="transmembrane region" description="Helical" evidence="5">
    <location>
        <begin position="354"/>
        <end position="377"/>
    </location>
</feature>
<dbReference type="InterPro" id="IPR007016">
    <property type="entry name" value="O-antigen_ligase-rel_domated"/>
</dbReference>
<dbReference type="AlphaFoldDB" id="A0A934PZH4"/>
<feature type="transmembrane region" description="Helical" evidence="5">
    <location>
        <begin position="93"/>
        <end position="126"/>
    </location>
</feature>
<evidence type="ECO:0000256" key="1">
    <source>
        <dbReference type="ARBA" id="ARBA00004141"/>
    </source>
</evidence>
<protein>
    <submittedName>
        <fullName evidence="7">O-antigen ligase family protein</fullName>
    </submittedName>
</protein>
<name>A0A934PZH4_9BURK</name>
<dbReference type="Proteomes" id="UP000617041">
    <property type="component" value="Unassembled WGS sequence"/>
</dbReference>
<evidence type="ECO:0000259" key="6">
    <source>
        <dbReference type="Pfam" id="PF04932"/>
    </source>
</evidence>
<keyword evidence="2 5" id="KW-0812">Transmembrane</keyword>
<dbReference type="InterPro" id="IPR051533">
    <property type="entry name" value="WaaL-like"/>
</dbReference>
<keyword evidence="8" id="KW-1185">Reference proteome</keyword>
<comment type="subcellular location">
    <subcellularLocation>
        <location evidence="1">Membrane</location>
        <topology evidence="1">Multi-pass membrane protein</topology>
    </subcellularLocation>
</comment>
<evidence type="ECO:0000313" key="7">
    <source>
        <dbReference type="EMBL" id="MBK0393319.1"/>
    </source>
</evidence>